<comment type="caution">
    <text evidence="3">The sequence shown here is derived from an EMBL/GenBank/DDBJ whole genome shotgun (WGS) entry which is preliminary data.</text>
</comment>
<gene>
    <name evidence="3" type="ORF">PN838_00350</name>
</gene>
<accession>A0ABT5F7R0</accession>
<dbReference type="PANTHER" id="PTHR47572:SF4">
    <property type="entry name" value="LACTONASE DRP35"/>
    <property type="match status" value="1"/>
</dbReference>
<keyword evidence="1" id="KW-0378">Hydrolase</keyword>
<dbReference type="Pfam" id="PF08450">
    <property type="entry name" value="SGL"/>
    <property type="match status" value="1"/>
</dbReference>
<dbReference type="InterPro" id="IPR011042">
    <property type="entry name" value="6-blade_b-propeller_TolB-like"/>
</dbReference>
<keyword evidence="4" id="KW-1185">Reference proteome</keyword>
<organism evidence="3 4">
    <name type="scientific">Psychrosphaera algicola</name>
    <dbReference type="NCBI Taxonomy" id="3023714"/>
    <lineage>
        <taxon>Bacteria</taxon>
        <taxon>Pseudomonadati</taxon>
        <taxon>Pseudomonadota</taxon>
        <taxon>Gammaproteobacteria</taxon>
        <taxon>Alteromonadales</taxon>
        <taxon>Pseudoalteromonadaceae</taxon>
        <taxon>Psychrosphaera</taxon>
    </lineage>
</organism>
<evidence type="ECO:0000259" key="2">
    <source>
        <dbReference type="Pfam" id="PF08450"/>
    </source>
</evidence>
<feature type="domain" description="SMP-30/Gluconolactonase/LRE-like region" evidence="2">
    <location>
        <begin position="32"/>
        <end position="268"/>
    </location>
</feature>
<dbReference type="SUPFAM" id="SSF63829">
    <property type="entry name" value="Calcium-dependent phosphotriesterase"/>
    <property type="match status" value="1"/>
</dbReference>
<reference evidence="3 4" key="1">
    <citation type="submission" date="2023-01" db="EMBL/GenBank/DDBJ databases">
        <title>Psychrosphaera sp. nov., isolated from marine algae.</title>
        <authorList>
            <person name="Bayburt H."/>
            <person name="Choi B.J."/>
            <person name="Kim J.M."/>
            <person name="Choi D.G."/>
            <person name="Jeon C.O."/>
        </authorList>
    </citation>
    <scope>NUCLEOTIDE SEQUENCE [LARGE SCALE GENOMIC DNA]</scope>
    <source>
        <strain evidence="3 4">G1-22</strain>
    </source>
</reference>
<proteinExistence type="predicted"/>
<dbReference type="InterPro" id="IPR013658">
    <property type="entry name" value="SGL"/>
</dbReference>
<evidence type="ECO:0000313" key="3">
    <source>
        <dbReference type="EMBL" id="MDC2887575.1"/>
    </source>
</evidence>
<dbReference type="RefSeq" id="WP_272182474.1">
    <property type="nucleotide sequence ID" value="NZ_JAQOMS010000002.1"/>
</dbReference>
<name>A0ABT5F7R0_9GAMM</name>
<evidence type="ECO:0000256" key="1">
    <source>
        <dbReference type="ARBA" id="ARBA00022801"/>
    </source>
</evidence>
<dbReference type="PANTHER" id="PTHR47572">
    <property type="entry name" value="LIPOPROTEIN-RELATED"/>
    <property type="match status" value="1"/>
</dbReference>
<protein>
    <submittedName>
        <fullName evidence="3">SMP-30/gluconolactonase/LRE family protein</fullName>
    </submittedName>
</protein>
<sequence length="268" mass="29687">MKQGAYTIYDKQALDLLDLGAKLEVLASGFEWTEGPVWDDKNKRLLFVDIPNNKIHSYSELQGVTDFLYPSGRANGLLIDAEGTLVMMSTATRTVAKLKMTERVKAPSVQHIVSHYKGKRLNSPNDVALHHSGVLFFTDPPYGLPKRMDDPNKELDFQGVYRLSVDNKLSLIDDELTFPNGIAISPSQDKLYVAVSDDAEPAWYQYLLDAQGNVIDKSLLFKPKFLGIEHGTTDGLKVHSTGTVFATGPGGVWIFSSDKRLLAQIAMP</sequence>
<dbReference type="InterPro" id="IPR051262">
    <property type="entry name" value="SMP-30/CGR1_Lactonase"/>
</dbReference>
<dbReference type="Proteomes" id="UP001528411">
    <property type="component" value="Unassembled WGS sequence"/>
</dbReference>
<dbReference type="EMBL" id="JAQOMS010000002">
    <property type="protein sequence ID" value="MDC2887575.1"/>
    <property type="molecule type" value="Genomic_DNA"/>
</dbReference>
<evidence type="ECO:0000313" key="4">
    <source>
        <dbReference type="Proteomes" id="UP001528411"/>
    </source>
</evidence>
<dbReference type="Gene3D" id="2.120.10.30">
    <property type="entry name" value="TolB, C-terminal domain"/>
    <property type="match status" value="1"/>
</dbReference>